<reference evidence="1 2" key="1">
    <citation type="journal article" date="2018" name="Genome Biol. Evol.">
        <title>Multiple Roots of Fruiting Body Formation in Amoebozoa.</title>
        <authorList>
            <person name="Hillmann F."/>
            <person name="Forbes G."/>
            <person name="Novohradska S."/>
            <person name="Ferling I."/>
            <person name="Riege K."/>
            <person name="Groth M."/>
            <person name="Westermann M."/>
            <person name="Marz M."/>
            <person name="Spaller T."/>
            <person name="Winckler T."/>
            <person name="Schaap P."/>
            <person name="Glockner G."/>
        </authorList>
    </citation>
    <scope>NUCLEOTIDE SEQUENCE [LARGE SCALE GENOMIC DNA]</scope>
    <source>
        <strain evidence="1 2">Jena</strain>
    </source>
</reference>
<feature type="non-terminal residue" evidence="1">
    <location>
        <position position="1"/>
    </location>
</feature>
<sequence length="144" mass="17479">RKFQYTWSWHDLLPVGGSLCSCSKPEMNIRKDKDKPMLARCRYLWTLETKKDDKMNRCYLQMIETKSKKIRRNMDRGPEEKSLCSCSKPEMSIRKDKDKPMLARCRYLWTLETKSKKIRLRRYGAIWTEDLKKKVRLNMDQYDK</sequence>
<evidence type="ECO:0000313" key="2">
    <source>
        <dbReference type="Proteomes" id="UP000241769"/>
    </source>
</evidence>
<proteinExistence type="predicted"/>
<accession>A0A2P6MQU7</accession>
<dbReference type="Proteomes" id="UP000241769">
    <property type="component" value="Unassembled WGS sequence"/>
</dbReference>
<name>A0A2P6MQU7_9EUKA</name>
<dbReference type="InParanoid" id="A0A2P6MQU7"/>
<protein>
    <submittedName>
        <fullName evidence="1">Uncharacterized protein</fullName>
    </submittedName>
</protein>
<comment type="caution">
    <text evidence="1">The sequence shown here is derived from an EMBL/GenBank/DDBJ whole genome shotgun (WGS) entry which is preliminary data.</text>
</comment>
<gene>
    <name evidence="1" type="ORF">PROFUN_16377</name>
</gene>
<evidence type="ECO:0000313" key="1">
    <source>
        <dbReference type="EMBL" id="PRP74046.1"/>
    </source>
</evidence>
<keyword evidence="2" id="KW-1185">Reference proteome</keyword>
<dbReference type="AlphaFoldDB" id="A0A2P6MQU7"/>
<organism evidence="1 2">
    <name type="scientific">Planoprotostelium fungivorum</name>
    <dbReference type="NCBI Taxonomy" id="1890364"/>
    <lineage>
        <taxon>Eukaryota</taxon>
        <taxon>Amoebozoa</taxon>
        <taxon>Evosea</taxon>
        <taxon>Variosea</taxon>
        <taxon>Cavosteliida</taxon>
        <taxon>Cavosteliaceae</taxon>
        <taxon>Planoprotostelium</taxon>
    </lineage>
</organism>
<dbReference type="EMBL" id="MDYQ01000503">
    <property type="protein sequence ID" value="PRP74046.1"/>
    <property type="molecule type" value="Genomic_DNA"/>
</dbReference>